<dbReference type="AlphaFoldDB" id="A0A8J7HDL1"/>
<comment type="caution">
    <text evidence="2">The sequence shown here is derived from an EMBL/GenBank/DDBJ whole genome shotgun (WGS) entry which is preliminary data.</text>
</comment>
<evidence type="ECO:0000313" key="3">
    <source>
        <dbReference type="Proteomes" id="UP000623269"/>
    </source>
</evidence>
<gene>
    <name evidence="2" type="ORF">I5677_08330</name>
</gene>
<accession>A0A8J7HDL1</accession>
<sequence>MIYETNEKSFIVNTDISIVIVSLILFLPSRTPRIKGNKSIASIDKIILGGIDQFIMTRGEDTDNPILLFLHGGPGYSQISFARKYQEELEENFLVVNWDHNRKVLRTVRSSRKRIDLV</sequence>
<feature type="transmembrane region" description="Helical" evidence="1">
    <location>
        <begin position="12"/>
        <end position="29"/>
    </location>
</feature>
<dbReference type="SUPFAM" id="SSF53474">
    <property type="entry name" value="alpha/beta-Hydrolases"/>
    <property type="match status" value="1"/>
</dbReference>
<evidence type="ECO:0000256" key="1">
    <source>
        <dbReference type="SAM" id="Phobius"/>
    </source>
</evidence>
<dbReference type="Gene3D" id="3.40.50.1820">
    <property type="entry name" value="alpha/beta hydrolase"/>
    <property type="match status" value="1"/>
</dbReference>
<evidence type="ECO:0000313" key="2">
    <source>
        <dbReference type="EMBL" id="MBH1940894.1"/>
    </source>
</evidence>
<dbReference type="RefSeq" id="WP_197661119.1">
    <property type="nucleotide sequence ID" value="NZ_JAEAGR010000007.1"/>
</dbReference>
<dbReference type="Proteomes" id="UP000623269">
    <property type="component" value="Unassembled WGS sequence"/>
</dbReference>
<proteinExistence type="predicted"/>
<keyword evidence="1" id="KW-1133">Transmembrane helix</keyword>
<keyword evidence="3" id="KW-1185">Reference proteome</keyword>
<dbReference type="EMBL" id="JAEAGR010000007">
    <property type="protein sequence ID" value="MBH1940894.1"/>
    <property type="molecule type" value="Genomic_DNA"/>
</dbReference>
<reference evidence="2" key="1">
    <citation type="submission" date="2020-12" db="EMBL/GenBank/DDBJ databases">
        <title>M. sibirica DSM 26468T genome.</title>
        <authorList>
            <person name="Thieme N."/>
            <person name="Rettenmaier R."/>
            <person name="Zverlov V."/>
            <person name="Liebl W."/>
        </authorList>
    </citation>
    <scope>NUCLEOTIDE SEQUENCE</scope>
    <source>
        <strain evidence="2">DSM 26468</strain>
    </source>
</reference>
<organism evidence="2 3">
    <name type="scientific">Mobilitalea sibirica</name>
    <dbReference type="NCBI Taxonomy" id="1462919"/>
    <lineage>
        <taxon>Bacteria</taxon>
        <taxon>Bacillati</taxon>
        <taxon>Bacillota</taxon>
        <taxon>Clostridia</taxon>
        <taxon>Lachnospirales</taxon>
        <taxon>Lachnospiraceae</taxon>
        <taxon>Mobilitalea</taxon>
    </lineage>
</organism>
<evidence type="ECO:0008006" key="4">
    <source>
        <dbReference type="Google" id="ProtNLM"/>
    </source>
</evidence>
<keyword evidence="1" id="KW-0472">Membrane</keyword>
<dbReference type="InterPro" id="IPR029058">
    <property type="entry name" value="AB_hydrolase_fold"/>
</dbReference>
<protein>
    <recommendedName>
        <fullName evidence="4">Prolyl aminopeptidase</fullName>
    </recommendedName>
</protein>
<name>A0A8J7HDL1_9FIRM</name>
<keyword evidence="1" id="KW-0812">Transmembrane</keyword>